<dbReference type="SMART" id="SM00304">
    <property type="entry name" value="HAMP"/>
    <property type="match status" value="1"/>
</dbReference>
<dbReference type="STRING" id="690850.Desaf_0728"/>
<sequence precursor="true">MSVKSRLLLVLCVSVLGFALIFAAGLISSKAISRVNTLRDHAVESHALILQARRQEKNFFLRRKDEYIASTQKHMDEVQAHIEAVAALDLGAKDMCDQALRLLQSYRQRFAAMAEAEQAMGLEWNQGLQGVFVTAARALEKAFDSYKDTDLVITVLQLRRQEKNYLTRDEEKPLGMVRDYVASMRRTILNSGMAPDAVRAESKALADYSDAFEGLVRKRGELRVNETAMVAAARDLEPAILALRDHYQMRAQSLANRFAKLTLLVEAIAAGAVILLCLWTLMAVTRPLRALQAYSRAVASGRLDVKPEGVTGHEFKALSADLSAMVGELRARMDEAKRKGEEAASQAQRAEEAMHEARRQETKAKELWQRMVELAHRAEAFSEQLASSAEQFAAMVAQVKQGAFAQSERMAETASAMHQMSAAIVEVARGASSASDSAREVRARARTGADMVFLAVESIGGVRGRTLEMHSGMETLNKQVEAIGQVMDVISEIADQTNLLALNAAIEAARAGDAGRGFAVVADEVRKLAEKTMTATKEVGQRIKAIQESARMSMERMHESVQAVEKSTDLAKASGASQEEIVGLVETNSGQVEAIASASEEQSTTSEQINHAVVEVNRIAEELAGGMAASHEAVKGLSDMAVNLRTMMREMLALEGGPAGLATGQAVRHPTIKASPTHPQRRQ</sequence>
<dbReference type="SUPFAM" id="SSF58104">
    <property type="entry name" value="Methyl-accepting chemotaxis protein (MCP) signaling domain"/>
    <property type="match status" value="1"/>
</dbReference>
<feature type="coiled-coil region" evidence="4">
    <location>
        <begin position="319"/>
        <end position="367"/>
    </location>
</feature>
<evidence type="ECO:0000259" key="6">
    <source>
        <dbReference type="PROSITE" id="PS50885"/>
    </source>
</evidence>
<dbReference type="EMBL" id="CP003221">
    <property type="protein sequence ID" value="EGJ49079.1"/>
    <property type="molecule type" value="Genomic_DNA"/>
</dbReference>
<dbReference type="AlphaFoldDB" id="F3YW49"/>
<dbReference type="InterPro" id="IPR032255">
    <property type="entry name" value="HBM"/>
</dbReference>
<protein>
    <submittedName>
        <fullName evidence="7">Methyl-accepting chemotaxis sensory transducer</fullName>
    </submittedName>
</protein>
<evidence type="ECO:0000256" key="1">
    <source>
        <dbReference type="ARBA" id="ARBA00023224"/>
    </source>
</evidence>
<dbReference type="RefSeq" id="WP_014258915.1">
    <property type="nucleotide sequence ID" value="NC_016629.1"/>
</dbReference>
<name>F3YW49_DESAF</name>
<dbReference type="PROSITE" id="PS50111">
    <property type="entry name" value="CHEMOTAXIS_TRANSDUC_2"/>
    <property type="match status" value="1"/>
</dbReference>
<reference evidence="7 8" key="1">
    <citation type="journal article" date="2011" name="J. Bacteriol.">
        <title>Genome sequence of the mercury-methylating and pleomorphic Desulfovibrio africanus Strain Walvis Bay.</title>
        <authorList>
            <person name="Brown S.D."/>
            <person name="Wall J.D."/>
            <person name="Kucken A.M."/>
            <person name="Gilmour C.C."/>
            <person name="Podar M."/>
            <person name="Brandt C.C."/>
            <person name="Teshima H."/>
            <person name="Detter J.C."/>
            <person name="Han C.S."/>
            <person name="Land M.L."/>
            <person name="Lucas S."/>
            <person name="Han J."/>
            <person name="Pennacchio L."/>
            <person name="Nolan M."/>
            <person name="Pitluck S."/>
            <person name="Woyke T."/>
            <person name="Goodwin L."/>
            <person name="Palumbo A.V."/>
            <person name="Elias D.A."/>
        </authorList>
    </citation>
    <scope>NUCLEOTIDE SEQUENCE [LARGE SCALE GENOMIC DNA]</scope>
    <source>
        <strain evidence="7 8">Walvis Bay</strain>
    </source>
</reference>
<dbReference type="Gene3D" id="1.10.287.950">
    <property type="entry name" value="Methyl-accepting chemotaxis protein"/>
    <property type="match status" value="1"/>
</dbReference>
<proteinExistence type="inferred from homology"/>
<dbReference type="Pfam" id="PF00672">
    <property type="entry name" value="HAMP"/>
    <property type="match status" value="1"/>
</dbReference>
<feature type="domain" description="Methyl-accepting transducer" evidence="5">
    <location>
        <begin position="381"/>
        <end position="617"/>
    </location>
</feature>
<keyword evidence="4" id="KW-0175">Coiled coil</keyword>
<keyword evidence="8" id="KW-1185">Reference proteome</keyword>
<dbReference type="PROSITE" id="PS50885">
    <property type="entry name" value="HAMP"/>
    <property type="match status" value="1"/>
</dbReference>
<dbReference type="KEGG" id="daf:Desaf_0728"/>
<dbReference type="eggNOG" id="COG0840">
    <property type="taxonomic scope" value="Bacteria"/>
</dbReference>
<feature type="domain" description="HAMP" evidence="6">
    <location>
        <begin position="282"/>
        <end position="334"/>
    </location>
</feature>
<dbReference type="PANTHER" id="PTHR32089">
    <property type="entry name" value="METHYL-ACCEPTING CHEMOTAXIS PROTEIN MCPB"/>
    <property type="match status" value="1"/>
</dbReference>
<dbReference type="SMART" id="SM01358">
    <property type="entry name" value="HBM"/>
    <property type="match status" value="1"/>
</dbReference>
<organism evidence="7 8">
    <name type="scientific">Desulfocurvibacter africanus subsp. africanus str. Walvis Bay</name>
    <dbReference type="NCBI Taxonomy" id="690850"/>
    <lineage>
        <taxon>Bacteria</taxon>
        <taxon>Pseudomonadati</taxon>
        <taxon>Thermodesulfobacteriota</taxon>
        <taxon>Desulfovibrionia</taxon>
        <taxon>Desulfovibrionales</taxon>
        <taxon>Desulfovibrionaceae</taxon>
        <taxon>Desulfocurvibacter</taxon>
    </lineage>
</organism>
<accession>F3YW49</accession>
<dbReference type="CDD" id="cd11386">
    <property type="entry name" value="MCP_signal"/>
    <property type="match status" value="1"/>
</dbReference>
<evidence type="ECO:0000313" key="8">
    <source>
        <dbReference type="Proteomes" id="UP000007844"/>
    </source>
</evidence>
<evidence type="ECO:0000256" key="2">
    <source>
        <dbReference type="ARBA" id="ARBA00029447"/>
    </source>
</evidence>
<dbReference type="HOGENOM" id="CLU_000445_107_27_7"/>
<dbReference type="SMART" id="SM00283">
    <property type="entry name" value="MA"/>
    <property type="match status" value="1"/>
</dbReference>
<dbReference type="InterPro" id="IPR003660">
    <property type="entry name" value="HAMP_dom"/>
</dbReference>
<dbReference type="GO" id="GO:0007165">
    <property type="term" value="P:signal transduction"/>
    <property type="evidence" value="ECO:0007669"/>
    <property type="project" value="UniProtKB-KW"/>
</dbReference>
<dbReference type="InterPro" id="IPR004089">
    <property type="entry name" value="MCPsignal_dom"/>
</dbReference>
<dbReference type="Gene3D" id="6.10.340.10">
    <property type="match status" value="1"/>
</dbReference>
<comment type="similarity">
    <text evidence="2">Belongs to the methyl-accepting chemotaxis (MCP) protein family.</text>
</comment>
<dbReference type="GO" id="GO:0016020">
    <property type="term" value="C:membrane"/>
    <property type="evidence" value="ECO:0007669"/>
    <property type="project" value="InterPro"/>
</dbReference>
<dbReference type="Proteomes" id="UP000007844">
    <property type="component" value="Chromosome"/>
</dbReference>
<evidence type="ECO:0000256" key="4">
    <source>
        <dbReference type="SAM" id="Coils"/>
    </source>
</evidence>
<evidence type="ECO:0000256" key="3">
    <source>
        <dbReference type="PROSITE-ProRule" id="PRU00284"/>
    </source>
</evidence>
<evidence type="ECO:0000259" key="5">
    <source>
        <dbReference type="PROSITE" id="PS50111"/>
    </source>
</evidence>
<gene>
    <name evidence="7" type="ORF">Desaf_0728</name>
</gene>
<dbReference type="PANTHER" id="PTHR32089:SF112">
    <property type="entry name" value="LYSOZYME-LIKE PROTEIN-RELATED"/>
    <property type="match status" value="1"/>
</dbReference>
<evidence type="ECO:0000313" key="7">
    <source>
        <dbReference type="EMBL" id="EGJ49079.1"/>
    </source>
</evidence>
<keyword evidence="1 3" id="KW-0807">Transducer</keyword>
<dbReference type="Pfam" id="PF00015">
    <property type="entry name" value="MCPsignal"/>
    <property type="match status" value="1"/>
</dbReference>